<accession>A0A420EL91</accession>
<dbReference type="AlphaFoldDB" id="A0A420EL91"/>
<comment type="caution">
    <text evidence="3">The sequence shown here is derived from an EMBL/GenBank/DDBJ whole genome shotgun (WGS) entry which is preliminary data.</text>
</comment>
<dbReference type="OrthoDB" id="9799367at2"/>
<dbReference type="PANTHER" id="PTHR38342">
    <property type="entry name" value="SLR5037 PROTEIN"/>
    <property type="match status" value="1"/>
</dbReference>
<feature type="chain" id="PRO_5019126225" evidence="1">
    <location>
        <begin position="22"/>
        <end position="154"/>
    </location>
</feature>
<evidence type="ECO:0000313" key="4">
    <source>
        <dbReference type="Proteomes" id="UP000286482"/>
    </source>
</evidence>
<organism evidence="3 4">
    <name type="scientific">Alginatibacterium sediminis</name>
    <dbReference type="NCBI Taxonomy" id="2164068"/>
    <lineage>
        <taxon>Bacteria</taxon>
        <taxon>Pseudomonadati</taxon>
        <taxon>Pseudomonadota</taxon>
        <taxon>Gammaproteobacteria</taxon>
        <taxon>Alteromonadales</taxon>
        <taxon>Alteromonadaceae</taxon>
        <taxon>Alginatibacterium</taxon>
    </lineage>
</organism>
<name>A0A420EL91_9ALTE</name>
<dbReference type="InterPro" id="IPR035923">
    <property type="entry name" value="TT1751-like_sf"/>
</dbReference>
<keyword evidence="1" id="KW-0732">Signal</keyword>
<dbReference type="Gene3D" id="3.30.310.70">
    <property type="entry name" value="TT1751-like domain"/>
    <property type="match status" value="1"/>
</dbReference>
<feature type="domain" description="DUF302" evidence="2">
    <location>
        <begin position="62"/>
        <end position="122"/>
    </location>
</feature>
<gene>
    <name evidence="3" type="ORF">DBZ36_02200</name>
</gene>
<dbReference type="Pfam" id="PF03625">
    <property type="entry name" value="DUF302"/>
    <property type="match status" value="1"/>
</dbReference>
<dbReference type="SUPFAM" id="SSF103247">
    <property type="entry name" value="TT1751-like"/>
    <property type="match status" value="1"/>
</dbReference>
<feature type="signal peptide" evidence="1">
    <location>
        <begin position="1"/>
        <end position="21"/>
    </location>
</feature>
<dbReference type="InterPro" id="IPR005180">
    <property type="entry name" value="DUF302"/>
</dbReference>
<dbReference type="PANTHER" id="PTHR38342:SF2">
    <property type="entry name" value="INNER MEMBRANE OR EXPORTED"/>
    <property type="match status" value="1"/>
</dbReference>
<keyword evidence="4" id="KW-1185">Reference proteome</keyword>
<reference evidence="3 4" key="1">
    <citation type="submission" date="2018-09" db="EMBL/GenBank/DDBJ databases">
        <authorList>
            <person name="Wang Z."/>
        </authorList>
    </citation>
    <scope>NUCLEOTIDE SEQUENCE [LARGE SCALE GENOMIC DNA]</scope>
    <source>
        <strain evidence="3 4">ALS 81</strain>
    </source>
</reference>
<evidence type="ECO:0000259" key="2">
    <source>
        <dbReference type="Pfam" id="PF03625"/>
    </source>
</evidence>
<dbReference type="RefSeq" id="WP_120353285.1">
    <property type="nucleotide sequence ID" value="NZ_RAQO01000002.1"/>
</dbReference>
<dbReference type="EMBL" id="RAQO01000002">
    <property type="protein sequence ID" value="RKF21482.1"/>
    <property type="molecule type" value="Genomic_DNA"/>
</dbReference>
<sequence length="154" mass="17145">MRIIRLLTLVTLIATTSSVFAQGKPDNGLINVQSEHNFARTRSLLQKALDDKGMRTMTRVWHSQSASMIGVDLRSTELFVFGNSKVGSPLMVCEQLIAIDLPQKALVWVDEEDVTWVSYNDPAYLQQRHQVEGCDEYFTKISGALAAISKAATQ</sequence>
<protein>
    <submittedName>
        <fullName evidence="3">DUF302 domain-containing protein</fullName>
    </submittedName>
</protein>
<proteinExistence type="predicted"/>
<evidence type="ECO:0000256" key="1">
    <source>
        <dbReference type="SAM" id="SignalP"/>
    </source>
</evidence>
<evidence type="ECO:0000313" key="3">
    <source>
        <dbReference type="EMBL" id="RKF21482.1"/>
    </source>
</evidence>
<dbReference type="CDD" id="cd14797">
    <property type="entry name" value="DUF302"/>
    <property type="match status" value="1"/>
</dbReference>
<dbReference type="Proteomes" id="UP000286482">
    <property type="component" value="Unassembled WGS sequence"/>
</dbReference>